<feature type="compositionally biased region" description="Polar residues" evidence="1">
    <location>
        <begin position="150"/>
        <end position="164"/>
    </location>
</feature>
<feature type="compositionally biased region" description="Polar residues" evidence="1">
    <location>
        <begin position="863"/>
        <end position="882"/>
    </location>
</feature>
<feature type="compositionally biased region" description="Low complexity" evidence="1">
    <location>
        <begin position="751"/>
        <end position="761"/>
    </location>
</feature>
<feature type="compositionally biased region" description="Polar residues" evidence="1">
    <location>
        <begin position="1000"/>
        <end position="1011"/>
    </location>
</feature>
<gene>
    <name evidence="2" type="ORF">B0H65DRAFT_134814</name>
</gene>
<feature type="region of interest" description="Disordered" evidence="1">
    <location>
        <begin position="42"/>
        <end position="186"/>
    </location>
</feature>
<feature type="compositionally biased region" description="Polar residues" evidence="1">
    <location>
        <begin position="820"/>
        <end position="845"/>
    </location>
</feature>
<protein>
    <recommendedName>
        <fullName evidence="4">WW domain-containing protein</fullName>
    </recommendedName>
</protein>
<feature type="compositionally biased region" description="Polar residues" evidence="1">
    <location>
        <begin position="390"/>
        <end position="403"/>
    </location>
</feature>
<reference evidence="2" key="1">
    <citation type="journal article" date="2023" name="Mol. Phylogenet. Evol.">
        <title>Genome-scale phylogeny and comparative genomics of the fungal order Sordariales.</title>
        <authorList>
            <person name="Hensen N."/>
            <person name="Bonometti L."/>
            <person name="Westerberg I."/>
            <person name="Brannstrom I.O."/>
            <person name="Guillou S."/>
            <person name="Cros-Aarteil S."/>
            <person name="Calhoun S."/>
            <person name="Haridas S."/>
            <person name="Kuo A."/>
            <person name="Mondo S."/>
            <person name="Pangilinan J."/>
            <person name="Riley R."/>
            <person name="LaButti K."/>
            <person name="Andreopoulos B."/>
            <person name="Lipzen A."/>
            <person name="Chen C."/>
            <person name="Yan M."/>
            <person name="Daum C."/>
            <person name="Ng V."/>
            <person name="Clum A."/>
            <person name="Steindorff A."/>
            <person name="Ohm R.A."/>
            <person name="Martin F."/>
            <person name="Silar P."/>
            <person name="Natvig D.O."/>
            <person name="Lalanne C."/>
            <person name="Gautier V."/>
            <person name="Ament-Velasquez S.L."/>
            <person name="Kruys A."/>
            <person name="Hutchinson M.I."/>
            <person name="Powell A.J."/>
            <person name="Barry K."/>
            <person name="Miller A.N."/>
            <person name="Grigoriev I.V."/>
            <person name="Debuchy R."/>
            <person name="Gladieux P."/>
            <person name="Hiltunen Thoren M."/>
            <person name="Johannesson H."/>
        </authorList>
    </citation>
    <scope>NUCLEOTIDE SEQUENCE</scope>
    <source>
        <strain evidence="2">CBS 560.94</strain>
    </source>
</reference>
<feature type="compositionally biased region" description="Polar residues" evidence="1">
    <location>
        <begin position="954"/>
        <end position="972"/>
    </location>
</feature>
<feature type="compositionally biased region" description="Polar residues" evidence="1">
    <location>
        <begin position="350"/>
        <end position="362"/>
    </location>
</feature>
<feature type="region of interest" description="Disordered" evidence="1">
    <location>
        <begin position="219"/>
        <end position="317"/>
    </location>
</feature>
<feature type="compositionally biased region" description="Polar residues" evidence="1">
    <location>
        <begin position="791"/>
        <end position="803"/>
    </location>
</feature>
<organism evidence="2 3">
    <name type="scientific">Neurospora tetraspora</name>
    <dbReference type="NCBI Taxonomy" id="94610"/>
    <lineage>
        <taxon>Eukaryota</taxon>
        <taxon>Fungi</taxon>
        <taxon>Dikarya</taxon>
        <taxon>Ascomycota</taxon>
        <taxon>Pezizomycotina</taxon>
        <taxon>Sordariomycetes</taxon>
        <taxon>Sordariomycetidae</taxon>
        <taxon>Sordariales</taxon>
        <taxon>Sordariaceae</taxon>
        <taxon>Neurospora</taxon>
    </lineage>
</organism>
<name>A0AAE0MUR2_9PEZI</name>
<feature type="compositionally biased region" description="Polar residues" evidence="1">
    <location>
        <begin position="682"/>
        <end position="697"/>
    </location>
</feature>
<evidence type="ECO:0000313" key="3">
    <source>
        <dbReference type="Proteomes" id="UP001278500"/>
    </source>
</evidence>
<sequence>MAALPENWEMDYDGAISRWIYRFKPTGLIQYTFPKPGDEFPEFVGDFGGPMPPEDKFLSQKLKKGGSSETAPSSPPLNISTTATSANFSGPSYNDPPPWFQPDGFMYMGPGAYNDTSPEQDEDEAGLPATDPRTPESKVTKPPNRPLISPVTSTETTPLVVNSRPTVVTTQEQTTPAKVDGTPAEGDYILSPGVPMLDGRPINQVFPIGFVAELYGESTARTREEHPAAAELPGHEAPIRNLQLANADQHAPVELSSENASVKATSGEQSQKDPNSQKVDPGSRPNLDRKKESSPCIFGANFASPPSNPRPAHADRYSIQGQVPSRVEVPAVSSAKETPGQIVSVAQPGKSESGTELENSSKANEKAKKFGTQRVPSILQPARGRPKPLQSPSGGQQASLTTNRFVQRPLYDLPELDHQTVKPLHGHQSMILLNKKDILDPPPAFTRTNTLPADLPSLPFMGNGFSTKTEMSSPAPKPQDQQSPSPPAPSEEVPQMGSNFASTSRPHRGSLSDYANPVLPDIGQSVKPLNISRKPSPTEVQGVDQSSLAVKDGMEQTAPMLAQELSQAIADFSISGYEPNRATEIVMSENGGITVLWCQERMQLRHIPSELAAETLPITAARKSSVPEDGSHNLPHSGNSGSEPPRPDKIPPDNSQPVFTPYRPPVGEQTFRRKPVAESQGPYETSTSSMGIEQQRGSFAPLGHLAQQGTPEHYVPPPPHNQQLPSRSVEALPQPDIRNMGLPQAFPPPQQFANPQPQAQASTWPKQESTAPFAGQMDDLASKPLPPVPETMTQARGLSNEASTPVVKEKRGLLSKFRRTGNTASSSNKLQKSVGNSYPTASNNIPQSQPPVSYPSQQGPPQNSQVQFQGPSSHPDQTQPQGYQWPANTLDAWSAYGHDPRAFTPTVQLGGPQHEPEFAYQNQPMSAQQQWYHHQLQQQQQQQQQLDSRRESEVSNLTGTSSPSPVPSNADTVSIADSSRVSIISSHHTRPGSEGAASLASVSTIGRNSEVTPPPSFNRRNGNGPGPSRWGSVSGGGGGGKYDGSGWGDFE</sequence>
<evidence type="ECO:0000256" key="1">
    <source>
        <dbReference type="SAM" id="MobiDB-lite"/>
    </source>
</evidence>
<feature type="compositionally biased region" description="Low complexity" evidence="1">
    <location>
        <begin position="165"/>
        <end position="176"/>
    </location>
</feature>
<feature type="region of interest" description="Disordered" evidence="1">
    <location>
        <begin position="448"/>
        <end position="544"/>
    </location>
</feature>
<dbReference type="AlphaFoldDB" id="A0AAE0MUR2"/>
<dbReference type="RefSeq" id="XP_062685083.1">
    <property type="nucleotide sequence ID" value="XM_062820853.1"/>
</dbReference>
<dbReference type="GeneID" id="87858007"/>
<feature type="compositionally biased region" description="Polar residues" evidence="1">
    <location>
        <begin position="256"/>
        <end position="278"/>
    </location>
</feature>
<feature type="region of interest" description="Disordered" evidence="1">
    <location>
        <begin position="984"/>
        <end position="1051"/>
    </location>
</feature>
<evidence type="ECO:0000313" key="2">
    <source>
        <dbReference type="EMBL" id="KAK3351788.1"/>
    </source>
</evidence>
<feature type="compositionally biased region" description="Basic and acidic residues" evidence="1">
    <location>
        <begin position="220"/>
        <end position="238"/>
    </location>
</feature>
<feature type="compositionally biased region" description="Gly residues" evidence="1">
    <location>
        <begin position="1033"/>
        <end position="1051"/>
    </location>
</feature>
<feature type="compositionally biased region" description="Low complexity" evidence="1">
    <location>
        <begin position="472"/>
        <end position="483"/>
    </location>
</feature>
<feature type="compositionally biased region" description="Polar residues" evidence="1">
    <location>
        <begin position="533"/>
        <end position="544"/>
    </location>
</feature>
<evidence type="ECO:0008006" key="4">
    <source>
        <dbReference type="Google" id="ProtNLM"/>
    </source>
</evidence>
<feature type="compositionally biased region" description="Polar residues" evidence="1">
    <location>
        <begin position="67"/>
        <end position="92"/>
    </location>
</feature>
<keyword evidence="3" id="KW-1185">Reference proteome</keyword>
<proteinExistence type="predicted"/>
<feature type="compositionally biased region" description="Low complexity" evidence="1">
    <location>
        <begin position="928"/>
        <end position="946"/>
    </location>
</feature>
<reference evidence="2" key="2">
    <citation type="submission" date="2023-06" db="EMBL/GenBank/DDBJ databases">
        <authorList>
            <consortium name="Lawrence Berkeley National Laboratory"/>
            <person name="Haridas S."/>
            <person name="Hensen N."/>
            <person name="Bonometti L."/>
            <person name="Westerberg I."/>
            <person name="Brannstrom I.O."/>
            <person name="Guillou S."/>
            <person name="Cros-Aarteil S."/>
            <person name="Calhoun S."/>
            <person name="Kuo A."/>
            <person name="Mondo S."/>
            <person name="Pangilinan J."/>
            <person name="Riley R."/>
            <person name="Labutti K."/>
            <person name="Andreopoulos B."/>
            <person name="Lipzen A."/>
            <person name="Chen C."/>
            <person name="Yanf M."/>
            <person name="Daum C."/>
            <person name="Ng V."/>
            <person name="Clum A."/>
            <person name="Steindorff A."/>
            <person name="Ohm R."/>
            <person name="Martin F."/>
            <person name="Silar P."/>
            <person name="Natvig D."/>
            <person name="Lalanne C."/>
            <person name="Gautier V."/>
            <person name="Ament-Velasquez S.L."/>
            <person name="Kruys A."/>
            <person name="Hutchinson M.I."/>
            <person name="Powell A.J."/>
            <person name="Barry K."/>
            <person name="Miller A.N."/>
            <person name="Grigoriev I.V."/>
            <person name="Debuchy R."/>
            <person name="Gladieux P."/>
            <person name="Thoren M.H."/>
            <person name="Johannesson H."/>
        </authorList>
    </citation>
    <scope>NUCLEOTIDE SEQUENCE</scope>
    <source>
        <strain evidence="2">CBS 560.94</strain>
    </source>
</reference>
<dbReference type="Proteomes" id="UP001278500">
    <property type="component" value="Unassembled WGS sequence"/>
</dbReference>
<feature type="region of interest" description="Disordered" evidence="1">
    <location>
        <begin position="329"/>
        <end position="403"/>
    </location>
</feature>
<comment type="caution">
    <text evidence="2">The sequence shown here is derived from an EMBL/GenBank/DDBJ whole genome shotgun (WGS) entry which is preliminary data.</text>
</comment>
<dbReference type="EMBL" id="JAUEPP010000002">
    <property type="protein sequence ID" value="KAK3351788.1"/>
    <property type="molecule type" value="Genomic_DNA"/>
</dbReference>
<accession>A0AAE0MUR2</accession>
<feature type="region of interest" description="Disordered" evidence="1">
    <location>
        <begin position="623"/>
        <end position="972"/>
    </location>
</feature>